<feature type="compositionally biased region" description="Polar residues" evidence="6">
    <location>
        <begin position="299"/>
        <end position="311"/>
    </location>
</feature>
<evidence type="ECO:0000313" key="9">
    <source>
        <dbReference type="Proteomes" id="UP001176961"/>
    </source>
</evidence>
<feature type="compositionally biased region" description="Polar residues" evidence="6">
    <location>
        <begin position="188"/>
        <end position="213"/>
    </location>
</feature>
<evidence type="ECO:0000256" key="5">
    <source>
        <dbReference type="SAM" id="Coils"/>
    </source>
</evidence>
<keyword evidence="1 4" id="KW-0479">Metal-binding</keyword>
<dbReference type="GO" id="GO:0019789">
    <property type="term" value="F:SUMO transferase activity"/>
    <property type="evidence" value="ECO:0007669"/>
    <property type="project" value="InterPro"/>
</dbReference>
<dbReference type="GO" id="GO:0007131">
    <property type="term" value="P:reciprocal meiotic recombination"/>
    <property type="evidence" value="ECO:0007669"/>
    <property type="project" value="InterPro"/>
</dbReference>
<dbReference type="GO" id="GO:0016925">
    <property type="term" value="P:protein sumoylation"/>
    <property type="evidence" value="ECO:0007669"/>
    <property type="project" value="TreeGrafter"/>
</dbReference>
<keyword evidence="2" id="KW-0862">Zinc</keyword>
<feature type="compositionally biased region" description="Polar residues" evidence="6">
    <location>
        <begin position="273"/>
        <end position="284"/>
    </location>
</feature>
<keyword evidence="9" id="KW-1185">Reference proteome</keyword>
<feature type="region of interest" description="Disordered" evidence="6">
    <location>
        <begin position="177"/>
        <end position="213"/>
    </location>
</feature>
<evidence type="ECO:0000259" key="7">
    <source>
        <dbReference type="PROSITE" id="PS50089"/>
    </source>
</evidence>
<dbReference type="PANTHER" id="PTHR22663">
    <property type="entry name" value="RING FINGER PROTEIN NARYA-RELATED"/>
    <property type="match status" value="1"/>
</dbReference>
<dbReference type="SUPFAM" id="SSF57850">
    <property type="entry name" value="RING/U-box"/>
    <property type="match status" value="1"/>
</dbReference>
<evidence type="ECO:0000313" key="8">
    <source>
        <dbReference type="EMBL" id="CAJ0591213.1"/>
    </source>
</evidence>
<evidence type="ECO:0000256" key="1">
    <source>
        <dbReference type="ARBA" id="ARBA00022771"/>
    </source>
</evidence>
<dbReference type="EMBL" id="CATQJL010000001">
    <property type="protein sequence ID" value="CAJ0591213.1"/>
    <property type="molecule type" value="Genomic_DNA"/>
</dbReference>
<dbReference type="Proteomes" id="UP001176961">
    <property type="component" value="Unassembled WGS sequence"/>
</dbReference>
<feature type="coiled-coil region" evidence="5">
    <location>
        <begin position="133"/>
        <end position="160"/>
    </location>
</feature>
<keyword evidence="1 4" id="KW-0863">Zinc-finger</keyword>
<name>A0AA36DPA2_CYLNA</name>
<organism evidence="8 9">
    <name type="scientific">Cylicocyclus nassatus</name>
    <name type="common">Nematode worm</name>
    <dbReference type="NCBI Taxonomy" id="53992"/>
    <lineage>
        <taxon>Eukaryota</taxon>
        <taxon>Metazoa</taxon>
        <taxon>Ecdysozoa</taxon>
        <taxon>Nematoda</taxon>
        <taxon>Chromadorea</taxon>
        <taxon>Rhabditida</taxon>
        <taxon>Rhabditina</taxon>
        <taxon>Rhabditomorpha</taxon>
        <taxon>Strongyloidea</taxon>
        <taxon>Strongylidae</taxon>
        <taxon>Cylicocyclus</taxon>
    </lineage>
</organism>
<comment type="caution">
    <text evidence="8">The sequence shown here is derived from an EMBL/GenBank/DDBJ whole genome shotgun (WGS) entry which is preliminary data.</text>
</comment>
<feature type="domain" description="RING-type" evidence="7">
    <location>
        <begin position="15"/>
        <end position="54"/>
    </location>
</feature>
<evidence type="ECO:0000256" key="4">
    <source>
        <dbReference type="PROSITE-ProRule" id="PRU00175"/>
    </source>
</evidence>
<dbReference type="PANTHER" id="PTHR22663:SF17">
    <property type="entry name" value="RING FINGER PROTEIN NARYA-RELATED"/>
    <property type="match status" value="1"/>
</dbReference>
<dbReference type="GO" id="GO:0008270">
    <property type="term" value="F:zinc ion binding"/>
    <property type="evidence" value="ECO:0007669"/>
    <property type="project" value="UniProtKB-KW"/>
</dbReference>
<reference evidence="8" key="1">
    <citation type="submission" date="2023-07" db="EMBL/GenBank/DDBJ databases">
        <authorList>
            <consortium name="CYATHOMIX"/>
        </authorList>
    </citation>
    <scope>NUCLEOTIDE SEQUENCE</scope>
    <source>
        <strain evidence="8">N/A</strain>
    </source>
</reference>
<dbReference type="GO" id="GO:0000795">
    <property type="term" value="C:synaptonemal complex"/>
    <property type="evidence" value="ECO:0007669"/>
    <property type="project" value="InterPro"/>
</dbReference>
<protein>
    <recommendedName>
        <fullName evidence="7">RING-type domain-containing protein</fullName>
    </recommendedName>
</protein>
<dbReference type="AlphaFoldDB" id="A0AA36DPA2"/>
<gene>
    <name evidence="8" type="ORF">CYNAS_LOCUS3196</name>
</gene>
<keyword evidence="5" id="KW-0175">Coiled coil</keyword>
<evidence type="ECO:0000256" key="3">
    <source>
        <dbReference type="ARBA" id="ARBA00023254"/>
    </source>
</evidence>
<dbReference type="PROSITE" id="PS50089">
    <property type="entry name" value="ZF_RING_2"/>
    <property type="match status" value="1"/>
</dbReference>
<evidence type="ECO:0000256" key="2">
    <source>
        <dbReference type="ARBA" id="ARBA00022833"/>
    </source>
</evidence>
<feature type="compositionally biased region" description="Basic and acidic residues" evidence="6">
    <location>
        <begin position="285"/>
        <end position="294"/>
    </location>
</feature>
<sequence>MDQADICVMSSFVHCMVCFVFPTQDLKFFLSGCGHVACYKCVEKGSMTIKCKVCMKDNPQILEINRNLKPELVELFTPLSDGFSKVARDLTRIIDFQYGHRQRLMRHISQKNDNFEKLQNFCKEEIRKKNQYKQELYRIRTDYKRKCEEAEQLKARLSKMQNCTLNLNDMTHDPFRTPISGKPPDQRSFLTSTPYGRSTDVSESTISGTRQTDSTSSFAAFGIPVVSMDSDGEITKLAHLTSALCRKDETLKNDSCTGTKRIDIAASSDESKGQSFVRPQSKNTVFRDSDKKPPDGSTKVKTMNPPCQTSKAAPVTKKSRLDILSKTQPLPLKSL</sequence>
<accession>A0AA36DPA2</accession>
<keyword evidence="3" id="KW-0469">Meiosis</keyword>
<dbReference type="InterPro" id="IPR001841">
    <property type="entry name" value="Znf_RING"/>
</dbReference>
<dbReference type="InterPro" id="IPR042123">
    <property type="entry name" value="Zip3/RNF212-like"/>
</dbReference>
<evidence type="ECO:0000256" key="6">
    <source>
        <dbReference type="SAM" id="MobiDB-lite"/>
    </source>
</evidence>
<feature type="region of interest" description="Disordered" evidence="6">
    <location>
        <begin position="267"/>
        <end position="335"/>
    </location>
</feature>
<dbReference type="GO" id="GO:0007129">
    <property type="term" value="P:homologous chromosome pairing at meiosis"/>
    <property type="evidence" value="ECO:0007669"/>
    <property type="project" value="TreeGrafter"/>
</dbReference>
<proteinExistence type="predicted"/>